<dbReference type="AlphaFoldDB" id="A0A392UEN3"/>
<evidence type="ECO:0000313" key="2">
    <source>
        <dbReference type="EMBL" id="MCI71872.1"/>
    </source>
</evidence>
<feature type="compositionally biased region" description="Polar residues" evidence="1">
    <location>
        <begin position="1"/>
        <end position="10"/>
    </location>
</feature>
<evidence type="ECO:0000256" key="1">
    <source>
        <dbReference type="SAM" id="MobiDB-lite"/>
    </source>
</evidence>
<protein>
    <submittedName>
        <fullName evidence="2">Uncharacterized protein</fullName>
    </submittedName>
</protein>
<keyword evidence="3" id="KW-1185">Reference proteome</keyword>
<name>A0A392UEN3_9FABA</name>
<feature type="region of interest" description="Disordered" evidence="1">
    <location>
        <begin position="1"/>
        <end position="22"/>
    </location>
</feature>
<reference evidence="2 3" key="1">
    <citation type="journal article" date="2018" name="Front. Plant Sci.">
        <title>Red Clover (Trifolium pratense) and Zigzag Clover (T. medium) - A Picture of Genomic Similarities and Differences.</title>
        <authorList>
            <person name="Dluhosova J."/>
            <person name="Istvanek J."/>
            <person name="Nedelnik J."/>
            <person name="Repkova J."/>
        </authorList>
    </citation>
    <scope>NUCLEOTIDE SEQUENCE [LARGE SCALE GENOMIC DNA]</scope>
    <source>
        <strain evidence="3">cv. 10/8</strain>
        <tissue evidence="2">Leaf</tissue>
    </source>
</reference>
<organism evidence="2 3">
    <name type="scientific">Trifolium medium</name>
    <dbReference type="NCBI Taxonomy" id="97028"/>
    <lineage>
        <taxon>Eukaryota</taxon>
        <taxon>Viridiplantae</taxon>
        <taxon>Streptophyta</taxon>
        <taxon>Embryophyta</taxon>
        <taxon>Tracheophyta</taxon>
        <taxon>Spermatophyta</taxon>
        <taxon>Magnoliopsida</taxon>
        <taxon>eudicotyledons</taxon>
        <taxon>Gunneridae</taxon>
        <taxon>Pentapetalae</taxon>
        <taxon>rosids</taxon>
        <taxon>fabids</taxon>
        <taxon>Fabales</taxon>
        <taxon>Fabaceae</taxon>
        <taxon>Papilionoideae</taxon>
        <taxon>50 kb inversion clade</taxon>
        <taxon>NPAAA clade</taxon>
        <taxon>Hologalegina</taxon>
        <taxon>IRL clade</taxon>
        <taxon>Trifolieae</taxon>
        <taxon>Trifolium</taxon>
    </lineage>
</organism>
<sequence length="47" mass="5278">MTKSTRSTYAKNKEASSPPDEVLFSNISEAKLVSTVHPQKPKKMRTK</sequence>
<accession>A0A392UEN3</accession>
<feature type="non-terminal residue" evidence="2">
    <location>
        <position position="47"/>
    </location>
</feature>
<proteinExistence type="predicted"/>
<dbReference type="EMBL" id="LXQA010805725">
    <property type="protein sequence ID" value="MCI71872.1"/>
    <property type="molecule type" value="Genomic_DNA"/>
</dbReference>
<evidence type="ECO:0000313" key="3">
    <source>
        <dbReference type="Proteomes" id="UP000265520"/>
    </source>
</evidence>
<comment type="caution">
    <text evidence="2">The sequence shown here is derived from an EMBL/GenBank/DDBJ whole genome shotgun (WGS) entry which is preliminary data.</text>
</comment>
<dbReference type="Proteomes" id="UP000265520">
    <property type="component" value="Unassembled WGS sequence"/>
</dbReference>